<evidence type="ECO:0000313" key="2">
    <source>
        <dbReference type="EMBL" id="CAF9939028.1"/>
    </source>
</evidence>
<feature type="compositionally biased region" description="Basic and acidic residues" evidence="1">
    <location>
        <begin position="15"/>
        <end position="34"/>
    </location>
</feature>
<comment type="caution">
    <text evidence="2">The sequence shown here is derived from an EMBL/GenBank/DDBJ whole genome shotgun (WGS) entry which is preliminary data.</text>
</comment>
<dbReference type="OrthoDB" id="5422293at2759"/>
<gene>
    <name evidence="2" type="ORF">ALECFALPRED_007958</name>
</gene>
<reference evidence="2" key="1">
    <citation type="submission" date="2021-03" db="EMBL/GenBank/DDBJ databases">
        <authorList>
            <person name="Tagirdzhanova G."/>
        </authorList>
    </citation>
    <scope>NUCLEOTIDE SEQUENCE</scope>
</reference>
<evidence type="ECO:0000313" key="3">
    <source>
        <dbReference type="Proteomes" id="UP000664203"/>
    </source>
</evidence>
<accession>A0A8H3J1P5</accession>
<dbReference type="Proteomes" id="UP000664203">
    <property type="component" value="Unassembled WGS sequence"/>
</dbReference>
<evidence type="ECO:0000256" key="1">
    <source>
        <dbReference type="SAM" id="MobiDB-lite"/>
    </source>
</evidence>
<keyword evidence="3" id="KW-1185">Reference proteome</keyword>
<feature type="region of interest" description="Disordered" evidence="1">
    <location>
        <begin position="12"/>
        <end position="41"/>
    </location>
</feature>
<dbReference type="EMBL" id="CAJPDR010000535">
    <property type="protein sequence ID" value="CAF9939028.1"/>
    <property type="molecule type" value="Genomic_DNA"/>
</dbReference>
<protein>
    <submittedName>
        <fullName evidence="2">Uncharacterized protein</fullName>
    </submittedName>
</protein>
<proteinExistence type="predicted"/>
<sequence length="117" mass="13684">MLLKGFCAFFSSSSRRPDGVKAKDEEHQPIEPHSYEYPIFPPPPPQEILTRRSQYIAKIRARKYLVPEGELIDTPLYALYRLYDYLVEDHVMGYRNQLEYFLLVSLGTAVTAYEINH</sequence>
<name>A0A8H3J1P5_9LECA</name>
<dbReference type="AlphaFoldDB" id="A0A8H3J1P5"/>
<organism evidence="2 3">
    <name type="scientific">Alectoria fallacina</name>
    <dbReference type="NCBI Taxonomy" id="1903189"/>
    <lineage>
        <taxon>Eukaryota</taxon>
        <taxon>Fungi</taxon>
        <taxon>Dikarya</taxon>
        <taxon>Ascomycota</taxon>
        <taxon>Pezizomycotina</taxon>
        <taxon>Lecanoromycetes</taxon>
        <taxon>OSLEUM clade</taxon>
        <taxon>Lecanoromycetidae</taxon>
        <taxon>Lecanorales</taxon>
        <taxon>Lecanorineae</taxon>
        <taxon>Parmeliaceae</taxon>
        <taxon>Alectoria</taxon>
    </lineage>
</organism>